<dbReference type="PIRSF" id="PIRSF000138">
    <property type="entry name" value="Al-hdrx_acd_dh"/>
    <property type="match status" value="1"/>
</dbReference>
<evidence type="ECO:0000313" key="7">
    <source>
        <dbReference type="EMBL" id="MCA0132167.1"/>
    </source>
</evidence>
<evidence type="ECO:0000256" key="5">
    <source>
        <dbReference type="ARBA" id="ARBA00024042"/>
    </source>
</evidence>
<dbReference type="PANTHER" id="PTHR10578:SF107">
    <property type="entry name" value="2-HYDROXYACID OXIDASE 1"/>
    <property type="match status" value="1"/>
</dbReference>
<accession>A0ABS7XQ72</accession>
<keyword evidence="2" id="KW-0285">Flavoprotein</keyword>
<keyword evidence="3" id="KW-0288">FMN</keyword>
<dbReference type="InterPro" id="IPR037396">
    <property type="entry name" value="FMN_HAD"/>
</dbReference>
<protein>
    <submittedName>
        <fullName evidence="7">Alpha-hydroxy-acid oxidizing protein</fullName>
    </submittedName>
</protein>
<dbReference type="InterPro" id="IPR008259">
    <property type="entry name" value="FMN_hydac_DH_AS"/>
</dbReference>
<dbReference type="InterPro" id="IPR013785">
    <property type="entry name" value="Aldolase_TIM"/>
</dbReference>
<evidence type="ECO:0000256" key="4">
    <source>
        <dbReference type="ARBA" id="ARBA00023002"/>
    </source>
</evidence>
<comment type="similarity">
    <text evidence="5">Belongs to the FMN-dependent alpha-hydroxy acid dehydrogenase family.</text>
</comment>
<evidence type="ECO:0000256" key="2">
    <source>
        <dbReference type="ARBA" id="ARBA00022630"/>
    </source>
</evidence>
<feature type="domain" description="FMN hydroxy acid dehydrogenase" evidence="6">
    <location>
        <begin position="9"/>
        <end position="385"/>
    </location>
</feature>
<dbReference type="RefSeq" id="WP_224527309.1">
    <property type="nucleotide sequence ID" value="NZ_JAIUJR010000003.1"/>
</dbReference>
<gene>
    <name evidence="7" type="ORF">LBU54_06190</name>
</gene>
<dbReference type="Proteomes" id="UP001198901">
    <property type="component" value="Unassembled WGS sequence"/>
</dbReference>
<organism evidence="7 8">
    <name type="scientific">Winogradskyella alexanderae</name>
    <dbReference type="NCBI Taxonomy" id="2877123"/>
    <lineage>
        <taxon>Bacteria</taxon>
        <taxon>Pseudomonadati</taxon>
        <taxon>Bacteroidota</taxon>
        <taxon>Flavobacteriia</taxon>
        <taxon>Flavobacteriales</taxon>
        <taxon>Flavobacteriaceae</taxon>
        <taxon>Winogradskyella</taxon>
    </lineage>
</organism>
<dbReference type="PROSITE" id="PS51349">
    <property type="entry name" value="FMN_HYDROXY_ACID_DH_2"/>
    <property type="match status" value="1"/>
</dbReference>
<reference evidence="8" key="1">
    <citation type="submission" date="2023-07" db="EMBL/GenBank/DDBJ databases">
        <authorList>
            <person name="Yue Y."/>
        </authorList>
    </citation>
    <scope>NUCLEOTIDE SEQUENCE [LARGE SCALE GENOMIC DNA]</scope>
    <source>
        <strain evidence="8">D23</strain>
    </source>
</reference>
<dbReference type="PROSITE" id="PS00557">
    <property type="entry name" value="FMN_HYDROXY_ACID_DH_1"/>
    <property type="match status" value="1"/>
</dbReference>
<dbReference type="SUPFAM" id="SSF51395">
    <property type="entry name" value="FMN-linked oxidoreductases"/>
    <property type="match status" value="1"/>
</dbReference>
<evidence type="ECO:0000259" key="6">
    <source>
        <dbReference type="PROSITE" id="PS51349"/>
    </source>
</evidence>
<comment type="cofactor">
    <cofactor evidence="1">
        <name>FMN</name>
        <dbReference type="ChEBI" id="CHEBI:58210"/>
    </cofactor>
</comment>
<evidence type="ECO:0000313" key="8">
    <source>
        <dbReference type="Proteomes" id="UP001198901"/>
    </source>
</evidence>
<evidence type="ECO:0000256" key="1">
    <source>
        <dbReference type="ARBA" id="ARBA00001917"/>
    </source>
</evidence>
<dbReference type="CDD" id="cd02809">
    <property type="entry name" value="alpha_hydroxyacid_oxid_FMN"/>
    <property type="match status" value="1"/>
</dbReference>
<dbReference type="EMBL" id="JAIUJR010000003">
    <property type="protein sequence ID" value="MCA0132167.1"/>
    <property type="molecule type" value="Genomic_DNA"/>
</dbReference>
<sequence>MSYQNYQTKYSNQFPAIKDLSIKAKKRIPHVAWEYLESGTGDEALLEHNRTAFHRIQFTPRFCKGHLEADISTKLFGRAYSCPIGMAPVGLTGLIWPEAELILAKAANRLQVPFSLSTVATETPERVGKIVGEQGWFQLYPPKDLDLTYALLDRAKQSGFHTLVITADVPMASRRERTRRAGMQMPPKITARLLWDGIKHPIWSYYTLRRGMPRLRIVEDYAEQTDFKFVSGFVGNRLGGTLDWDYCKTLKDYWGGPVIIKGIMHPNDAKKAIEVGLDAIWISNHGGRQFNGAPASIEALPDIANIVNKRVPIIFDSGVRTGLDVMRALYLGADFVMLGRPFLYGVAALGNYGPDHVIHIFTDDLKNNMIQLGVSSVKELKALDK</sequence>
<dbReference type="Gene3D" id="3.20.20.70">
    <property type="entry name" value="Aldolase class I"/>
    <property type="match status" value="1"/>
</dbReference>
<dbReference type="InterPro" id="IPR012133">
    <property type="entry name" value="Alpha-hydoxy_acid_DH_FMN"/>
</dbReference>
<proteinExistence type="inferred from homology"/>
<keyword evidence="4" id="KW-0560">Oxidoreductase</keyword>
<dbReference type="InterPro" id="IPR000262">
    <property type="entry name" value="FMN-dep_DH"/>
</dbReference>
<dbReference type="Pfam" id="PF01070">
    <property type="entry name" value="FMN_dh"/>
    <property type="match status" value="1"/>
</dbReference>
<evidence type="ECO:0000256" key="3">
    <source>
        <dbReference type="ARBA" id="ARBA00022643"/>
    </source>
</evidence>
<comment type="caution">
    <text evidence="7">The sequence shown here is derived from an EMBL/GenBank/DDBJ whole genome shotgun (WGS) entry which is preliminary data.</text>
</comment>
<name>A0ABS7XQ72_9FLAO</name>
<keyword evidence="8" id="KW-1185">Reference proteome</keyword>
<dbReference type="PANTHER" id="PTHR10578">
    <property type="entry name" value="S -2-HYDROXY-ACID OXIDASE-RELATED"/>
    <property type="match status" value="1"/>
</dbReference>